<evidence type="ECO:0000313" key="2">
    <source>
        <dbReference type="Proteomes" id="UP001158045"/>
    </source>
</evidence>
<dbReference type="InterPro" id="IPR023393">
    <property type="entry name" value="START-like_dom_sf"/>
</dbReference>
<proteinExistence type="predicted"/>
<evidence type="ECO:0000313" key="1">
    <source>
        <dbReference type="EMBL" id="MDH8679039.1"/>
    </source>
</evidence>
<comment type="caution">
    <text evidence="1">The sequence shown here is derived from an EMBL/GenBank/DDBJ whole genome shotgun (WGS) entry which is preliminary data.</text>
</comment>
<keyword evidence="2" id="KW-1185">Reference proteome</keyword>
<dbReference type="SUPFAM" id="SSF55961">
    <property type="entry name" value="Bet v1-like"/>
    <property type="match status" value="1"/>
</dbReference>
<dbReference type="CDD" id="cd07812">
    <property type="entry name" value="SRPBCC"/>
    <property type="match status" value="1"/>
</dbReference>
<dbReference type="RefSeq" id="WP_281094935.1">
    <property type="nucleotide sequence ID" value="NZ_JARYZI010000009.1"/>
</dbReference>
<dbReference type="Gene3D" id="3.30.530.20">
    <property type="match status" value="1"/>
</dbReference>
<accession>A0ABT6NF32</accession>
<dbReference type="EMBL" id="JARYZI010000009">
    <property type="protein sequence ID" value="MDH8679039.1"/>
    <property type="molecule type" value="Genomic_DNA"/>
</dbReference>
<organism evidence="1 2">
    <name type="scientific">Fusibacter bizertensis</name>
    <dbReference type="NCBI Taxonomy" id="1488331"/>
    <lineage>
        <taxon>Bacteria</taxon>
        <taxon>Bacillati</taxon>
        <taxon>Bacillota</taxon>
        <taxon>Clostridia</taxon>
        <taxon>Eubacteriales</taxon>
        <taxon>Eubacteriales Family XII. Incertae Sedis</taxon>
        <taxon>Fusibacter</taxon>
    </lineage>
</organism>
<gene>
    <name evidence="1" type="ORF">QE109_12840</name>
</gene>
<protein>
    <submittedName>
        <fullName evidence="1">SRPBCC family protein</fullName>
    </submittedName>
</protein>
<reference evidence="1 2" key="1">
    <citation type="submission" date="2023-04" db="EMBL/GenBank/DDBJ databases">
        <title>Fusibacter bizertensis strain WBS, isolated from littoral bottom sediments of the Arctic seas - biochemical and genomic analysis.</title>
        <authorList>
            <person name="Brioukhanov A.L."/>
        </authorList>
    </citation>
    <scope>NUCLEOTIDE SEQUENCE [LARGE SCALE GENOMIC DNA]</scope>
    <source>
        <strain evidence="1 2">WBS</strain>
    </source>
</reference>
<name>A0ABT6NF32_9FIRM</name>
<dbReference type="Proteomes" id="UP001158045">
    <property type="component" value="Unassembled WGS sequence"/>
</dbReference>
<sequence>MKYKIELKIDITREKMLVLFQDVDFMKKWQPSFQSLDVLEGVPGEVGSRSRLSYMSNGKTSEIIETIILKELPDRFDFLYETKGVKNWARNRFVDQGDQVLWIAEHEFQFSGCMKFFGLMKGMFVKQTTKDMNAFKIVAELEN</sequence>